<reference evidence="1" key="2">
    <citation type="submission" date="2020-03" db="EMBL/GenBank/DDBJ databases">
        <title>Walnut 2.0.</title>
        <authorList>
            <person name="Marrano A."/>
            <person name="Britton M."/>
            <person name="Zimin A.V."/>
            <person name="Zaini P.A."/>
            <person name="Workman R."/>
            <person name="Puiu D."/>
            <person name="Bianco L."/>
            <person name="Allen B.J."/>
            <person name="Troggio M."/>
            <person name="Leslie C.A."/>
            <person name="Timp W."/>
            <person name="Dendekar A."/>
            <person name="Salzberg S.L."/>
            <person name="Neale D.B."/>
        </authorList>
    </citation>
    <scope>NUCLEOTIDE SEQUENCE</scope>
    <source>
        <tissue evidence="1">Leaves</tissue>
    </source>
</reference>
<sequence>MNQLGESTTTSCRKCFCLVVSPLKEKTIENCHLNQNLKHVKLLVRQAECLCPHMCFACLLGTIIVCKTNESSAHLTLCFWACKTSVIIVRLGFFSLDLVMALS</sequence>
<dbReference type="AlphaFoldDB" id="A0A833XGX6"/>
<comment type="caution">
    <text evidence="1">The sequence shown here is derived from an EMBL/GenBank/DDBJ whole genome shotgun (WGS) entry which is preliminary data.</text>
</comment>
<protein>
    <submittedName>
        <fullName evidence="1">Uncharacterized protein</fullName>
    </submittedName>
</protein>
<evidence type="ECO:0000313" key="1">
    <source>
        <dbReference type="EMBL" id="KAF5465922.1"/>
    </source>
</evidence>
<dbReference type="Proteomes" id="UP000619265">
    <property type="component" value="Unassembled WGS sequence"/>
</dbReference>
<accession>A0A833XGX6</accession>
<organism evidence="1 2">
    <name type="scientific">Juglans regia</name>
    <name type="common">English walnut</name>
    <dbReference type="NCBI Taxonomy" id="51240"/>
    <lineage>
        <taxon>Eukaryota</taxon>
        <taxon>Viridiplantae</taxon>
        <taxon>Streptophyta</taxon>
        <taxon>Embryophyta</taxon>
        <taxon>Tracheophyta</taxon>
        <taxon>Spermatophyta</taxon>
        <taxon>Magnoliopsida</taxon>
        <taxon>eudicotyledons</taxon>
        <taxon>Gunneridae</taxon>
        <taxon>Pentapetalae</taxon>
        <taxon>rosids</taxon>
        <taxon>fabids</taxon>
        <taxon>Fagales</taxon>
        <taxon>Juglandaceae</taxon>
        <taxon>Juglans</taxon>
    </lineage>
</organism>
<reference evidence="1" key="1">
    <citation type="submission" date="2015-10" db="EMBL/GenBank/DDBJ databases">
        <authorList>
            <person name="Martinez-Garcia P.J."/>
            <person name="Crepeau M.W."/>
            <person name="Puiu D."/>
            <person name="Gonzalez-Ibeas D."/>
            <person name="Whalen J."/>
            <person name="Stevens K."/>
            <person name="Paul R."/>
            <person name="Butterfield T."/>
            <person name="Britton M."/>
            <person name="Reagan R."/>
            <person name="Chakraborty S."/>
            <person name="Walawage S.L."/>
            <person name="Vasquez-Gross H.A."/>
            <person name="Cardeno C."/>
            <person name="Famula R."/>
            <person name="Pratt K."/>
            <person name="Kuruganti S."/>
            <person name="Aradhya M.K."/>
            <person name="Leslie C.A."/>
            <person name="Dandekar A.M."/>
            <person name="Salzberg S.L."/>
            <person name="Wegrzyn J.L."/>
            <person name="Langley C.H."/>
            <person name="Neale D.B."/>
        </authorList>
    </citation>
    <scope>NUCLEOTIDE SEQUENCE</scope>
    <source>
        <tissue evidence="1">Leaves</tissue>
    </source>
</reference>
<feature type="non-terminal residue" evidence="1">
    <location>
        <position position="1"/>
    </location>
</feature>
<name>A0A833XGX6_JUGRE</name>
<proteinExistence type="predicted"/>
<gene>
    <name evidence="1" type="ORF">F2P56_015884</name>
</gene>
<evidence type="ECO:0000313" key="2">
    <source>
        <dbReference type="Proteomes" id="UP000619265"/>
    </source>
</evidence>
<dbReference type="EMBL" id="LIHL02000007">
    <property type="protein sequence ID" value="KAF5465922.1"/>
    <property type="molecule type" value="Genomic_DNA"/>
</dbReference>
<dbReference type="Gramene" id="Jr07_23040_p1">
    <property type="protein sequence ID" value="cds.Jr07_23040_p1"/>
    <property type="gene ID" value="Jr07_23040"/>
</dbReference>